<dbReference type="SUPFAM" id="SSF53448">
    <property type="entry name" value="Nucleotide-diphospho-sugar transferases"/>
    <property type="match status" value="1"/>
</dbReference>
<keyword evidence="3" id="KW-0808">Transferase</keyword>
<dbReference type="AlphaFoldDB" id="I0IAE5"/>
<dbReference type="KEGG" id="phm:PSMK_00740"/>
<reference evidence="3 4" key="1">
    <citation type="submission" date="2012-02" db="EMBL/GenBank/DDBJ databases">
        <title>Complete genome sequence of Phycisphaera mikurensis NBRC 102666.</title>
        <authorList>
            <person name="Ankai A."/>
            <person name="Hosoyama A."/>
            <person name="Terui Y."/>
            <person name="Sekine M."/>
            <person name="Fukai R."/>
            <person name="Kato Y."/>
            <person name="Nakamura S."/>
            <person name="Yamada-Narita S."/>
            <person name="Kawakoshi A."/>
            <person name="Fukunaga Y."/>
            <person name="Yamazaki S."/>
            <person name="Fujita N."/>
        </authorList>
    </citation>
    <scope>NUCLEOTIDE SEQUENCE [LARGE SCALE GENOMIC DNA]</scope>
    <source>
        <strain evidence="4">NBRC 102666 / KCTC 22515 / FYK2301M01</strain>
    </source>
</reference>
<dbReference type="HOGENOM" id="CLU_065962_0_0_0"/>
<protein>
    <submittedName>
        <fullName evidence="3">Glycosyltransferase</fullName>
    </submittedName>
</protein>
<dbReference type="Gene3D" id="3.90.550.10">
    <property type="entry name" value="Spore Coat Polysaccharide Biosynthesis Protein SpsA, Chain A"/>
    <property type="match status" value="1"/>
</dbReference>
<evidence type="ECO:0000313" key="4">
    <source>
        <dbReference type="Proteomes" id="UP000007881"/>
    </source>
</evidence>
<dbReference type="GO" id="GO:0016740">
    <property type="term" value="F:transferase activity"/>
    <property type="evidence" value="ECO:0007669"/>
    <property type="project" value="UniProtKB-KW"/>
</dbReference>
<organism evidence="3 4">
    <name type="scientific">Phycisphaera mikurensis (strain NBRC 102666 / KCTC 22515 / FYK2301M01)</name>
    <dbReference type="NCBI Taxonomy" id="1142394"/>
    <lineage>
        <taxon>Bacteria</taxon>
        <taxon>Pseudomonadati</taxon>
        <taxon>Planctomycetota</taxon>
        <taxon>Phycisphaerae</taxon>
        <taxon>Phycisphaerales</taxon>
        <taxon>Phycisphaeraceae</taxon>
        <taxon>Phycisphaera</taxon>
    </lineage>
</organism>
<evidence type="ECO:0000259" key="2">
    <source>
        <dbReference type="Pfam" id="PF00535"/>
    </source>
</evidence>
<dbReference type="CDD" id="cd02511">
    <property type="entry name" value="Beta4Glucosyltransferase"/>
    <property type="match status" value="1"/>
</dbReference>
<dbReference type="EMBL" id="AP012338">
    <property type="protein sequence ID" value="BAM02233.1"/>
    <property type="molecule type" value="Genomic_DNA"/>
</dbReference>
<accession>I0IAE5</accession>
<evidence type="ECO:0000313" key="3">
    <source>
        <dbReference type="EMBL" id="BAM02233.1"/>
    </source>
</evidence>
<dbReference type="InterPro" id="IPR001173">
    <property type="entry name" value="Glyco_trans_2-like"/>
</dbReference>
<proteinExistence type="inferred from homology"/>
<feature type="domain" description="Glycosyltransferase 2-like" evidence="2">
    <location>
        <begin position="5"/>
        <end position="144"/>
    </location>
</feature>
<keyword evidence="4" id="KW-1185">Reference proteome</keyword>
<sequence length="290" mass="32437">MVPVSVVLLTHNEAGTLPAALASCRWCDDVAVVDSGSTDETRSLAEATGARVFTNPFESFGRQRNWAIDHAEPRHKWVFHLDADEEFTPALVEEIRRFVASPDADTVDGLHVAHKLMLHRQWLRYAGGYPVFQMRFFHADRMRFIDHGHGQRERPGGRIGRLGEPYLHHAFAKGMEAWLAKHNGYARREAEQARRAVEGEAAGLAALLSSDGVRRRRAVKSLFQRLPARPTLRWLIVLVLQRGVFDGRAGWTYASMLRVYEQMILLHARALADGEGTSPPPDDATAGADS</sequence>
<dbReference type="STRING" id="1142394.PSMK_00740"/>
<dbReference type="eggNOG" id="COG0463">
    <property type="taxonomic scope" value="Bacteria"/>
</dbReference>
<dbReference type="InterPro" id="IPR029044">
    <property type="entry name" value="Nucleotide-diphossugar_trans"/>
</dbReference>
<dbReference type="PANTHER" id="PTHR43630:SF2">
    <property type="entry name" value="GLYCOSYLTRANSFERASE"/>
    <property type="match status" value="1"/>
</dbReference>
<evidence type="ECO:0000256" key="1">
    <source>
        <dbReference type="ARBA" id="ARBA00038494"/>
    </source>
</evidence>
<dbReference type="Proteomes" id="UP000007881">
    <property type="component" value="Chromosome"/>
</dbReference>
<name>I0IAE5_PHYMF</name>
<dbReference type="PANTHER" id="PTHR43630">
    <property type="entry name" value="POLY-BETA-1,6-N-ACETYL-D-GLUCOSAMINE SYNTHASE"/>
    <property type="match status" value="1"/>
</dbReference>
<dbReference type="Pfam" id="PF00535">
    <property type="entry name" value="Glycos_transf_2"/>
    <property type="match status" value="1"/>
</dbReference>
<comment type="similarity">
    <text evidence="1">Belongs to the glycosyltransferase 2 family. WaaE/KdtX subfamily.</text>
</comment>
<gene>
    <name evidence="3" type="ordered locus">PSMK_00740</name>
</gene>